<keyword evidence="2" id="KW-0436">Ligase</keyword>
<protein>
    <submittedName>
        <fullName evidence="2">Long-chain-fatty-acid--CoA ligase</fullName>
    </submittedName>
</protein>
<dbReference type="AlphaFoldDB" id="A0A1Q5T3I3"/>
<comment type="caution">
    <text evidence="2">The sequence shown here is derived from an EMBL/GenBank/DDBJ whole genome shotgun (WGS) entry which is preliminary data.</text>
</comment>
<dbReference type="InterPro" id="IPR000873">
    <property type="entry name" value="AMP-dep_synth/lig_dom"/>
</dbReference>
<evidence type="ECO:0000313" key="2">
    <source>
        <dbReference type="EMBL" id="OKO94791.1"/>
    </source>
</evidence>
<dbReference type="SUPFAM" id="SSF56801">
    <property type="entry name" value="Acetyl-CoA synthetase-like"/>
    <property type="match status" value="1"/>
</dbReference>
<name>A0A1Q5T3I3_9BACL</name>
<evidence type="ECO:0000313" key="3">
    <source>
        <dbReference type="Proteomes" id="UP000186030"/>
    </source>
</evidence>
<sequence>MGGIGWMNISELLARNARKFPEKTAVIEGESALSYAEVNRMVNRLASSLARLAVGRGEASAVC</sequence>
<dbReference type="InterPro" id="IPR042099">
    <property type="entry name" value="ANL_N_sf"/>
</dbReference>
<organism evidence="2 3">
    <name type="scientific">Geobacillus proteiniphilus</name>
    <dbReference type="NCBI Taxonomy" id="860353"/>
    <lineage>
        <taxon>Bacteria</taxon>
        <taxon>Bacillati</taxon>
        <taxon>Bacillota</taxon>
        <taxon>Bacilli</taxon>
        <taxon>Bacillales</taxon>
        <taxon>Anoxybacillaceae</taxon>
        <taxon>Geobacillus</taxon>
    </lineage>
</organism>
<feature type="domain" description="AMP-dependent synthetase/ligase" evidence="1">
    <location>
        <begin position="14"/>
        <end position="62"/>
    </location>
</feature>
<dbReference type="Pfam" id="PF00501">
    <property type="entry name" value="AMP-binding"/>
    <property type="match status" value="1"/>
</dbReference>
<gene>
    <name evidence="2" type="ORF">BRO54_1346</name>
</gene>
<dbReference type="Gene3D" id="3.40.50.12780">
    <property type="entry name" value="N-terminal domain of ligase-like"/>
    <property type="match status" value="1"/>
</dbReference>
<evidence type="ECO:0000259" key="1">
    <source>
        <dbReference type="Pfam" id="PF00501"/>
    </source>
</evidence>
<dbReference type="GO" id="GO:0016874">
    <property type="term" value="F:ligase activity"/>
    <property type="evidence" value="ECO:0007669"/>
    <property type="project" value="UniProtKB-KW"/>
</dbReference>
<reference evidence="3" key="2">
    <citation type="submission" date="2017-01" db="EMBL/GenBank/DDBJ databases">
        <title>Genome sequencing and annotation of Geobacillus sp. 1017, a Hydrocarbon-Oxidizing Thermophilic Bacterium Isolated from a Heavy Oil Reservoir (China).</title>
        <authorList>
            <person name="Kadnikov V.V."/>
            <person name="Mardanov A.V."/>
            <person name="Poltaraus A.B."/>
            <person name="Sokolova D.S."/>
            <person name="Semenova E.M."/>
            <person name="Ravin N.V."/>
            <person name="Tourova T.P."/>
            <person name="Nazina T.N."/>
        </authorList>
    </citation>
    <scope>NUCLEOTIDE SEQUENCE [LARGE SCALE GENOMIC DNA]</scope>
    <source>
        <strain evidence="3">1017</strain>
    </source>
</reference>
<accession>A0A1Q5T3I3</accession>
<dbReference type="EMBL" id="MQMG01000013">
    <property type="protein sequence ID" value="OKO94791.1"/>
    <property type="molecule type" value="Genomic_DNA"/>
</dbReference>
<dbReference type="RefSeq" id="WP_338029254.1">
    <property type="nucleotide sequence ID" value="NZ_MQMG01000013.1"/>
</dbReference>
<dbReference type="Proteomes" id="UP000186030">
    <property type="component" value="Unassembled WGS sequence"/>
</dbReference>
<proteinExistence type="predicted"/>
<reference evidence="2 3" key="1">
    <citation type="submission" date="2016-11" db="EMBL/GenBank/DDBJ databases">
        <authorList>
            <person name="Kadnikov V."/>
            <person name="Nazina T."/>
        </authorList>
    </citation>
    <scope>NUCLEOTIDE SEQUENCE [LARGE SCALE GENOMIC DNA]</scope>
    <source>
        <strain evidence="2 3">1017</strain>
    </source>
</reference>